<comment type="caution">
    <text evidence="2">The sequence shown here is derived from an EMBL/GenBank/DDBJ whole genome shotgun (WGS) entry which is preliminary data.</text>
</comment>
<protein>
    <submittedName>
        <fullName evidence="2">Uncharacterized protein</fullName>
    </submittedName>
</protein>
<evidence type="ECO:0000256" key="1">
    <source>
        <dbReference type="SAM" id="Coils"/>
    </source>
</evidence>
<proteinExistence type="predicted"/>
<reference evidence="2" key="1">
    <citation type="journal article" date="2014" name="Front. Microbiol.">
        <title>High frequency of phylogenetically diverse reductive dehalogenase-homologous genes in deep subseafloor sedimentary metagenomes.</title>
        <authorList>
            <person name="Kawai M."/>
            <person name="Futagami T."/>
            <person name="Toyoda A."/>
            <person name="Takaki Y."/>
            <person name="Nishi S."/>
            <person name="Hori S."/>
            <person name="Arai W."/>
            <person name="Tsubouchi T."/>
            <person name="Morono Y."/>
            <person name="Uchiyama I."/>
            <person name="Ito T."/>
            <person name="Fujiyama A."/>
            <person name="Inagaki F."/>
            <person name="Takami H."/>
        </authorList>
    </citation>
    <scope>NUCLEOTIDE SEQUENCE</scope>
    <source>
        <strain evidence="2">Expedition CK06-06</strain>
    </source>
</reference>
<gene>
    <name evidence="2" type="ORF">S01H1_68688</name>
</gene>
<feature type="coiled-coil region" evidence="1">
    <location>
        <begin position="74"/>
        <end position="101"/>
    </location>
</feature>
<dbReference type="AlphaFoldDB" id="X0XBN1"/>
<feature type="non-terminal residue" evidence="2">
    <location>
        <position position="247"/>
    </location>
</feature>
<keyword evidence="1" id="KW-0175">Coiled coil</keyword>
<name>X0XBN1_9ZZZZ</name>
<sequence length="247" mass="29172">QEIYNLVDRPEQWASIQSYGDIYASENYDKFRKVFDAFQSSWKPYMNEQKKKLMFVNSACLFKYGKELESHQDVHNLQVKVEQILEVLNEQKSEKQRYVKKENYFRKEGNSWIIYYKDVLYLCPKLIGVKYLYQLIQKQGIKLSGLELSKLVDSSQSNASDSGPYNKDEGFTATRGIEYNKEECDISDEAHEGLKLTDQQTIRDIKKRLKKIEDEIEDAKYLEHIEKVELLLEEKEKLIKYVTQTTG</sequence>
<accession>X0XBN1</accession>
<feature type="non-terminal residue" evidence="2">
    <location>
        <position position="1"/>
    </location>
</feature>
<organism evidence="2">
    <name type="scientific">marine sediment metagenome</name>
    <dbReference type="NCBI Taxonomy" id="412755"/>
    <lineage>
        <taxon>unclassified sequences</taxon>
        <taxon>metagenomes</taxon>
        <taxon>ecological metagenomes</taxon>
    </lineage>
</organism>
<dbReference type="EMBL" id="BARS01045555">
    <property type="protein sequence ID" value="GAG34063.1"/>
    <property type="molecule type" value="Genomic_DNA"/>
</dbReference>
<evidence type="ECO:0000313" key="2">
    <source>
        <dbReference type="EMBL" id="GAG34063.1"/>
    </source>
</evidence>